<proteinExistence type="predicted"/>
<evidence type="ECO:0000313" key="2">
    <source>
        <dbReference type="EMBL" id="KAF2396663.1"/>
    </source>
</evidence>
<dbReference type="OrthoDB" id="68575at2759"/>
<dbReference type="Proteomes" id="UP000799640">
    <property type="component" value="Unassembled WGS sequence"/>
</dbReference>
<dbReference type="Gene3D" id="3.50.50.60">
    <property type="entry name" value="FAD/NAD(P)-binding domain"/>
    <property type="match status" value="1"/>
</dbReference>
<dbReference type="Gene3D" id="1.10.405.20">
    <property type="match status" value="1"/>
</dbReference>
<dbReference type="SUPFAM" id="SSF51905">
    <property type="entry name" value="FAD/NAD(P)-binding domain"/>
    <property type="match status" value="1"/>
</dbReference>
<reference evidence="2" key="1">
    <citation type="journal article" date="2020" name="Stud. Mycol.">
        <title>101 Dothideomycetes genomes: a test case for predicting lifestyles and emergence of pathogens.</title>
        <authorList>
            <person name="Haridas S."/>
            <person name="Albert R."/>
            <person name="Binder M."/>
            <person name="Bloem J."/>
            <person name="Labutti K."/>
            <person name="Salamov A."/>
            <person name="Andreopoulos B."/>
            <person name="Baker S."/>
            <person name="Barry K."/>
            <person name="Bills G."/>
            <person name="Bluhm B."/>
            <person name="Cannon C."/>
            <person name="Castanera R."/>
            <person name="Culley D."/>
            <person name="Daum C."/>
            <person name="Ezra D."/>
            <person name="Gonzalez J."/>
            <person name="Henrissat B."/>
            <person name="Kuo A."/>
            <person name="Liang C."/>
            <person name="Lipzen A."/>
            <person name="Lutzoni F."/>
            <person name="Magnuson J."/>
            <person name="Mondo S."/>
            <person name="Nolan M."/>
            <person name="Ohm R."/>
            <person name="Pangilinan J."/>
            <person name="Park H.-J."/>
            <person name="Ramirez L."/>
            <person name="Alfaro M."/>
            <person name="Sun H."/>
            <person name="Tritt A."/>
            <person name="Yoshinaga Y."/>
            <person name="Zwiers L.-H."/>
            <person name="Turgeon B."/>
            <person name="Goodwin S."/>
            <person name="Spatafora J."/>
            <person name="Crous P."/>
            <person name="Grigoriev I."/>
        </authorList>
    </citation>
    <scope>NUCLEOTIDE SEQUENCE</scope>
    <source>
        <strain evidence="2">CBS 262.69</strain>
    </source>
</reference>
<evidence type="ECO:0000256" key="1">
    <source>
        <dbReference type="SAM" id="SignalP"/>
    </source>
</evidence>
<dbReference type="Pfam" id="PF13450">
    <property type="entry name" value="NAD_binding_8"/>
    <property type="match status" value="1"/>
</dbReference>
<evidence type="ECO:0000313" key="3">
    <source>
        <dbReference type="Proteomes" id="UP000799640"/>
    </source>
</evidence>
<sequence length="461" mass="48782">MYLQPLLAALVALPAALAAIPIPDNLSGYASTLITRDVLVIGGGSSGTYTAIRLKSMGKTVAVVEKEATLGGHTNTFTDSVTGKTFDYGVIEFEDTPVVHAYAASLNISLVPLVLGTGASYTADMRTGASNKLPQGDIATAITAYATQLAQYPFLSNGFNLPNPVPSDLLLPWGSFVQKYSLNAFAYTAFVYMQGVGNMLALPTLYVMKYFSPAVLSAIATNGFLTTADSNNQRIYTNAARVLGPDAILHSKVTTIIRNELGVLAAVSTPTGTKLITAKKLVIAIPPKVANLGFADLDSVESNLFSQFGNGYYWDAVVRNSGIPDNATISNADPAAPYGIPNLPSVYVVQSTGVPNLHSVYYGSTTAMSDDAVKTAMLTAVGKLAKALNGTSTGNAQLVGFNNHSPYELRVSSDAIQGGFYNRLEALQGRRKTWWVGAAWQAHDSSAIWQNVEDSVLPALM</sequence>
<gene>
    <name evidence="2" type="ORF">EJ06DRAFT_533929</name>
</gene>
<dbReference type="Gene3D" id="3.30.70.1990">
    <property type="match status" value="1"/>
</dbReference>
<dbReference type="AlphaFoldDB" id="A0A6G1HKS6"/>
<feature type="signal peptide" evidence="1">
    <location>
        <begin position="1"/>
        <end position="18"/>
    </location>
</feature>
<protein>
    <submittedName>
        <fullName evidence="2">Putative FAD dependent oxidoreductase</fullName>
    </submittedName>
</protein>
<keyword evidence="3" id="KW-1185">Reference proteome</keyword>
<dbReference type="EMBL" id="ML996706">
    <property type="protein sequence ID" value="KAF2396663.1"/>
    <property type="molecule type" value="Genomic_DNA"/>
</dbReference>
<accession>A0A6G1HKS6</accession>
<name>A0A6G1HKS6_9PEZI</name>
<dbReference type="InterPro" id="IPR036188">
    <property type="entry name" value="FAD/NAD-bd_sf"/>
</dbReference>
<feature type="chain" id="PRO_5026211738" evidence="1">
    <location>
        <begin position="19"/>
        <end position="461"/>
    </location>
</feature>
<organism evidence="2 3">
    <name type="scientific">Trichodelitschia bisporula</name>
    <dbReference type="NCBI Taxonomy" id="703511"/>
    <lineage>
        <taxon>Eukaryota</taxon>
        <taxon>Fungi</taxon>
        <taxon>Dikarya</taxon>
        <taxon>Ascomycota</taxon>
        <taxon>Pezizomycotina</taxon>
        <taxon>Dothideomycetes</taxon>
        <taxon>Dothideomycetes incertae sedis</taxon>
        <taxon>Phaeotrichales</taxon>
        <taxon>Phaeotrichaceae</taxon>
        <taxon>Trichodelitschia</taxon>
    </lineage>
</organism>
<keyword evidence="1" id="KW-0732">Signal</keyword>